<reference evidence="1" key="3">
    <citation type="journal article" date="2017" name="Nature">
        <title>Genome sequence of the progenitor of the wheat D genome Aegilops tauschii.</title>
        <authorList>
            <person name="Luo M.C."/>
            <person name="Gu Y.Q."/>
            <person name="Puiu D."/>
            <person name="Wang H."/>
            <person name="Twardziok S.O."/>
            <person name="Deal K.R."/>
            <person name="Huo N."/>
            <person name="Zhu T."/>
            <person name="Wang L."/>
            <person name="Wang Y."/>
            <person name="McGuire P.E."/>
            <person name="Liu S."/>
            <person name="Long H."/>
            <person name="Ramasamy R.K."/>
            <person name="Rodriguez J.C."/>
            <person name="Van S.L."/>
            <person name="Yuan L."/>
            <person name="Wang Z."/>
            <person name="Xia Z."/>
            <person name="Xiao L."/>
            <person name="Anderson O.D."/>
            <person name="Ouyang S."/>
            <person name="Liang Y."/>
            <person name="Zimin A.V."/>
            <person name="Pertea G."/>
            <person name="Qi P."/>
            <person name="Bennetzen J.L."/>
            <person name="Dai X."/>
            <person name="Dawson M.W."/>
            <person name="Muller H.G."/>
            <person name="Kugler K."/>
            <person name="Rivarola-Duarte L."/>
            <person name="Spannagl M."/>
            <person name="Mayer K.F.X."/>
            <person name="Lu F.H."/>
            <person name="Bevan M.W."/>
            <person name="Leroy P."/>
            <person name="Li P."/>
            <person name="You F.M."/>
            <person name="Sun Q."/>
            <person name="Liu Z."/>
            <person name="Lyons E."/>
            <person name="Wicker T."/>
            <person name="Salzberg S.L."/>
            <person name="Devos K.M."/>
            <person name="Dvorak J."/>
        </authorList>
    </citation>
    <scope>NUCLEOTIDE SEQUENCE [LARGE SCALE GENOMIC DNA]</scope>
    <source>
        <strain evidence="1">cv. AL8/78</strain>
    </source>
</reference>
<reference evidence="1" key="4">
    <citation type="submission" date="2019-03" db="UniProtKB">
        <authorList>
            <consortium name="EnsemblPlants"/>
        </authorList>
    </citation>
    <scope>IDENTIFICATION</scope>
</reference>
<reference evidence="1" key="5">
    <citation type="journal article" date="2021" name="G3 (Bethesda)">
        <title>Aegilops tauschii genome assembly Aet v5.0 features greater sequence contiguity and improved annotation.</title>
        <authorList>
            <person name="Wang L."/>
            <person name="Zhu T."/>
            <person name="Rodriguez J.C."/>
            <person name="Deal K.R."/>
            <person name="Dubcovsky J."/>
            <person name="McGuire P.E."/>
            <person name="Lux T."/>
            <person name="Spannagl M."/>
            <person name="Mayer K.F.X."/>
            <person name="Baldrich P."/>
            <person name="Meyers B.C."/>
            <person name="Huo N."/>
            <person name="Gu Y.Q."/>
            <person name="Zhou H."/>
            <person name="Devos K.M."/>
            <person name="Bennetzen J.L."/>
            <person name="Unver T."/>
            <person name="Budak H."/>
            <person name="Gulick P.J."/>
            <person name="Galiba G."/>
            <person name="Kalapos B."/>
            <person name="Nelson D.R."/>
            <person name="Li P."/>
            <person name="You F.M."/>
            <person name="Luo M.C."/>
            <person name="Dvorak J."/>
        </authorList>
    </citation>
    <scope>NUCLEOTIDE SEQUENCE [LARGE SCALE GENOMIC DNA]</scope>
    <source>
        <strain evidence="1">cv. AL8/78</strain>
    </source>
</reference>
<keyword evidence="2" id="KW-1185">Reference proteome</keyword>
<sequence>TILSLHELLHPSNGSSFYGRRAMSWCFKCLVSSSCWINELVIVMLDMVRWHKVWLWICKVAVGVGLSSWNFV</sequence>
<proteinExistence type="predicted"/>
<reference evidence="2" key="1">
    <citation type="journal article" date="2014" name="Science">
        <title>Ancient hybridizations among the ancestral genomes of bread wheat.</title>
        <authorList>
            <consortium name="International Wheat Genome Sequencing Consortium,"/>
            <person name="Marcussen T."/>
            <person name="Sandve S.R."/>
            <person name="Heier L."/>
            <person name="Spannagl M."/>
            <person name="Pfeifer M."/>
            <person name="Jakobsen K.S."/>
            <person name="Wulff B.B."/>
            <person name="Steuernagel B."/>
            <person name="Mayer K.F."/>
            <person name="Olsen O.A."/>
        </authorList>
    </citation>
    <scope>NUCLEOTIDE SEQUENCE [LARGE SCALE GENOMIC DNA]</scope>
    <source>
        <strain evidence="2">cv. AL8/78</strain>
    </source>
</reference>
<dbReference type="Proteomes" id="UP000015105">
    <property type="component" value="Chromosome 5D"/>
</dbReference>
<evidence type="ECO:0000313" key="1">
    <source>
        <dbReference type="EnsemblPlants" id="AET5Gv21046000.2"/>
    </source>
</evidence>
<accession>A0A453M4S5</accession>
<dbReference type="AlphaFoldDB" id="A0A453M4S5"/>
<reference evidence="2" key="2">
    <citation type="journal article" date="2017" name="Nat. Plants">
        <title>The Aegilops tauschii genome reveals multiple impacts of transposons.</title>
        <authorList>
            <person name="Zhao G."/>
            <person name="Zou C."/>
            <person name="Li K."/>
            <person name="Wang K."/>
            <person name="Li T."/>
            <person name="Gao L."/>
            <person name="Zhang X."/>
            <person name="Wang H."/>
            <person name="Yang Z."/>
            <person name="Liu X."/>
            <person name="Jiang W."/>
            <person name="Mao L."/>
            <person name="Kong X."/>
            <person name="Jiao Y."/>
            <person name="Jia J."/>
        </authorList>
    </citation>
    <scope>NUCLEOTIDE SEQUENCE [LARGE SCALE GENOMIC DNA]</scope>
    <source>
        <strain evidence="2">cv. AL8/78</strain>
    </source>
</reference>
<protein>
    <submittedName>
        <fullName evidence="1">Uncharacterized protein</fullName>
    </submittedName>
</protein>
<dbReference type="Gramene" id="AET5Gv21046000.2">
    <property type="protein sequence ID" value="AET5Gv21046000.2"/>
    <property type="gene ID" value="AET5Gv21046000"/>
</dbReference>
<name>A0A453M4S5_AEGTS</name>
<evidence type="ECO:0000313" key="2">
    <source>
        <dbReference type="Proteomes" id="UP000015105"/>
    </source>
</evidence>
<dbReference type="EnsemblPlants" id="AET5Gv21046000.2">
    <property type="protein sequence ID" value="AET5Gv21046000.2"/>
    <property type="gene ID" value="AET5Gv21046000"/>
</dbReference>
<organism evidence="1 2">
    <name type="scientific">Aegilops tauschii subsp. strangulata</name>
    <name type="common">Goatgrass</name>
    <dbReference type="NCBI Taxonomy" id="200361"/>
    <lineage>
        <taxon>Eukaryota</taxon>
        <taxon>Viridiplantae</taxon>
        <taxon>Streptophyta</taxon>
        <taxon>Embryophyta</taxon>
        <taxon>Tracheophyta</taxon>
        <taxon>Spermatophyta</taxon>
        <taxon>Magnoliopsida</taxon>
        <taxon>Liliopsida</taxon>
        <taxon>Poales</taxon>
        <taxon>Poaceae</taxon>
        <taxon>BOP clade</taxon>
        <taxon>Pooideae</taxon>
        <taxon>Triticodae</taxon>
        <taxon>Triticeae</taxon>
        <taxon>Triticinae</taxon>
        <taxon>Aegilops</taxon>
    </lineage>
</organism>